<keyword evidence="2" id="KW-1185">Reference proteome</keyword>
<organism evidence="1 2">
    <name type="scientific">Vibrio halioticoli NBRC 102217</name>
    <dbReference type="NCBI Taxonomy" id="1219072"/>
    <lineage>
        <taxon>Bacteria</taxon>
        <taxon>Pseudomonadati</taxon>
        <taxon>Pseudomonadota</taxon>
        <taxon>Gammaproteobacteria</taxon>
        <taxon>Vibrionales</taxon>
        <taxon>Vibrionaceae</taxon>
        <taxon>Vibrio</taxon>
    </lineage>
</organism>
<protein>
    <recommendedName>
        <fullName evidence="3">Oxidoreductase</fullName>
    </recommendedName>
</protein>
<evidence type="ECO:0000313" key="1">
    <source>
        <dbReference type="EMBL" id="GAD91203.1"/>
    </source>
</evidence>
<evidence type="ECO:0008006" key="3">
    <source>
        <dbReference type="Google" id="ProtNLM"/>
    </source>
</evidence>
<proteinExistence type="predicted"/>
<dbReference type="Pfam" id="PF00106">
    <property type="entry name" value="adh_short"/>
    <property type="match status" value="1"/>
</dbReference>
<reference evidence="1 2" key="1">
    <citation type="submission" date="2013-10" db="EMBL/GenBank/DDBJ databases">
        <authorList>
            <person name="Ichikawa N."/>
            <person name="Kimura A."/>
            <person name="Ohji S."/>
            <person name="Hosoyama A."/>
            <person name="Fujita N."/>
        </authorList>
    </citation>
    <scope>NUCLEOTIDE SEQUENCE [LARGE SCALE GENOMIC DNA]</scope>
    <source>
        <strain evidence="1 2">NBRC 102217</strain>
    </source>
</reference>
<comment type="caution">
    <text evidence="1">The sequence shown here is derived from an EMBL/GenBank/DDBJ whole genome shotgun (WGS) entry which is preliminary data.</text>
</comment>
<dbReference type="Proteomes" id="UP000017800">
    <property type="component" value="Unassembled WGS sequence"/>
</dbReference>
<dbReference type="eggNOG" id="COG1028">
    <property type="taxonomic scope" value="Bacteria"/>
</dbReference>
<dbReference type="SUPFAM" id="SSF51735">
    <property type="entry name" value="NAD(P)-binding Rossmann-fold domains"/>
    <property type="match status" value="1"/>
</dbReference>
<sequence>MVLITGGGRGIGAGTSKLFASKGYAVCINYKSTSASAEALAQDMGLLQK</sequence>
<gene>
    <name evidence="1" type="ORF">VHA01S_073_00150</name>
</gene>
<accession>V5FHI8</accession>
<name>V5FHI8_9VIBR</name>
<evidence type="ECO:0000313" key="2">
    <source>
        <dbReference type="Proteomes" id="UP000017800"/>
    </source>
</evidence>
<dbReference type="InterPro" id="IPR036291">
    <property type="entry name" value="NAD(P)-bd_dom_sf"/>
</dbReference>
<dbReference type="InterPro" id="IPR002347">
    <property type="entry name" value="SDR_fam"/>
</dbReference>
<dbReference type="AlphaFoldDB" id="V5FHI8"/>
<reference evidence="1 2" key="2">
    <citation type="submission" date="2013-11" db="EMBL/GenBank/DDBJ databases">
        <title>Whole genome shotgun sequence of Vibrio halioticoli NBRC 102217.</title>
        <authorList>
            <person name="Isaki S."/>
            <person name="Kimura A."/>
            <person name="Ohji S."/>
            <person name="Hosoyama A."/>
            <person name="Fujita N."/>
            <person name="Hashimoto M."/>
            <person name="Hosoyama Y."/>
            <person name="Yamazoe A."/>
        </authorList>
    </citation>
    <scope>NUCLEOTIDE SEQUENCE [LARGE SCALE GENOMIC DNA]</scope>
    <source>
        <strain evidence="1 2">NBRC 102217</strain>
    </source>
</reference>
<dbReference type="EMBL" id="BAUJ01000073">
    <property type="protein sequence ID" value="GAD91203.1"/>
    <property type="molecule type" value="Genomic_DNA"/>
</dbReference>
<dbReference type="Gene3D" id="3.40.50.720">
    <property type="entry name" value="NAD(P)-binding Rossmann-like Domain"/>
    <property type="match status" value="1"/>
</dbReference>